<dbReference type="AlphaFoldDB" id="A0A1Y1HU82"/>
<evidence type="ECO:0000256" key="1">
    <source>
        <dbReference type="SAM" id="MobiDB-lite"/>
    </source>
</evidence>
<protein>
    <submittedName>
        <fullName evidence="2">Uncharacterized protein</fullName>
    </submittedName>
</protein>
<feature type="region of interest" description="Disordered" evidence="1">
    <location>
        <begin position="276"/>
        <end position="353"/>
    </location>
</feature>
<keyword evidence="3" id="KW-1185">Reference proteome</keyword>
<name>A0A1Y1HU82_KLENI</name>
<proteinExistence type="predicted"/>
<evidence type="ECO:0000313" key="3">
    <source>
        <dbReference type="Proteomes" id="UP000054558"/>
    </source>
</evidence>
<gene>
    <name evidence="2" type="ORF">KFL_000460080</name>
</gene>
<evidence type="ECO:0000313" key="2">
    <source>
        <dbReference type="EMBL" id="GAQ80097.1"/>
    </source>
</evidence>
<sequence length="400" mass="43846">MEPSEASEKRLETLNTAEKLQCFFEALKGLNKAKLQKSDLCNGLDGYEDQGLLQFLELLAATYEKKGSGRGFCSIICSLMTKWTSEEAQQSLDEEELVDAMFDGWTSNGAVSVIPDDLLSALQQEFKSTLFFAADSVLGSARPKMITSGMKLTKVLTAMYAIQVHMHTAASSVSGLEPRWEKLCDVVLVDSLSRFALPDGWGDTLQQAAKQEQDRKPFFDPDFSDVLAGLRPRIPRGIRRSEAEAQIRRRIERNRILDGPVRAKCGKGMTERILAIHKCQGPKRTRKAGADTTSLPSDDSRYNDEPEAGTEVSNRQETSGEAADQADQAAPPEQEAASGGTAEHQNEGDQEENVGEAAVVNLAGAFQGEMKKMLEAAARLVAKSTQWDEYAEAMVLCILV</sequence>
<dbReference type="Proteomes" id="UP000054558">
    <property type="component" value="Unassembled WGS sequence"/>
</dbReference>
<organism evidence="2 3">
    <name type="scientific">Klebsormidium nitens</name>
    <name type="common">Green alga</name>
    <name type="synonym">Ulothrix nitens</name>
    <dbReference type="NCBI Taxonomy" id="105231"/>
    <lineage>
        <taxon>Eukaryota</taxon>
        <taxon>Viridiplantae</taxon>
        <taxon>Streptophyta</taxon>
        <taxon>Klebsormidiophyceae</taxon>
        <taxon>Klebsormidiales</taxon>
        <taxon>Klebsormidiaceae</taxon>
        <taxon>Klebsormidium</taxon>
    </lineage>
</organism>
<feature type="compositionally biased region" description="Low complexity" evidence="1">
    <location>
        <begin position="321"/>
        <end position="337"/>
    </location>
</feature>
<reference evidence="2 3" key="1">
    <citation type="journal article" date="2014" name="Nat. Commun.">
        <title>Klebsormidium flaccidum genome reveals primary factors for plant terrestrial adaptation.</title>
        <authorList>
            <person name="Hori K."/>
            <person name="Maruyama F."/>
            <person name="Fujisawa T."/>
            <person name="Togashi T."/>
            <person name="Yamamoto N."/>
            <person name="Seo M."/>
            <person name="Sato S."/>
            <person name="Yamada T."/>
            <person name="Mori H."/>
            <person name="Tajima N."/>
            <person name="Moriyama T."/>
            <person name="Ikeuchi M."/>
            <person name="Watanabe M."/>
            <person name="Wada H."/>
            <person name="Kobayashi K."/>
            <person name="Saito M."/>
            <person name="Masuda T."/>
            <person name="Sasaki-Sekimoto Y."/>
            <person name="Mashiguchi K."/>
            <person name="Awai K."/>
            <person name="Shimojima M."/>
            <person name="Masuda S."/>
            <person name="Iwai M."/>
            <person name="Nobusawa T."/>
            <person name="Narise T."/>
            <person name="Kondo S."/>
            <person name="Saito H."/>
            <person name="Sato R."/>
            <person name="Murakawa M."/>
            <person name="Ihara Y."/>
            <person name="Oshima-Yamada Y."/>
            <person name="Ohtaka K."/>
            <person name="Satoh M."/>
            <person name="Sonobe K."/>
            <person name="Ishii M."/>
            <person name="Ohtani R."/>
            <person name="Kanamori-Sato M."/>
            <person name="Honoki R."/>
            <person name="Miyazaki D."/>
            <person name="Mochizuki H."/>
            <person name="Umetsu J."/>
            <person name="Higashi K."/>
            <person name="Shibata D."/>
            <person name="Kamiya Y."/>
            <person name="Sato N."/>
            <person name="Nakamura Y."/>
            <person name="Tabata S."/>
            <person name="Ida S."/>
            <person name="Kurokawa K."/>
            <person name="Ohta H."/>
        </authorList>
    </citation>
    <scope>NUCLEOTIDE SEQUENCE [LARGE SCALE GENOMIC DNA]</scope>
    <source>
        <strain evidence="2 3">NIES-2285</strain>
    </source>
</reference>
<accession>A0A1Y1HU82</accession>
<dbReference type="EMBL" id="DF236995">
    <property type="protein sequence ID" value="GAQ80097.1"/>
    <property type="molecule type" value="Genomic_DNA"/>
</dbReference>